<name>A0A2A4X5E3_9GAMM</name>
<dbReference type="PANTHER" id="PTHR35802">
    <property type="entry name" value="PROTEASE SYNTHASE AND SPORULATION PROTEIN PAI 2"/>
    <property type="match status" value="1"/>
</dbReference>
<dbReference type="PIRSF" id="PIRSF010372">
    <property type="entry name" value="PaiB"/>
    <property type="match status" value="1"/>
</dbReference>
<dbReference type="EMBL" id="NVUL01000047">
    <property type="protein sequence ID" value="PCI77255.1"/>
    <property type="molecule type" value="Genomic_DNA"/>
</dbReference>
<dbReference type="SUPFAM" id="SSF50475">
    <property type="entry name" value="FMN-binding split barrel"/>
    <property type="match status" value="1"/>
</dbReference>
<evidence type="ECO:0000313" key="2">
    <source>
        <dbReference type="Proteomes" id="UP000218767"/>
    </source>
</evidence>
<dbReference type="Gene3D" id="2.30.110.10">
    <property type="entry name" value="Electron Transport, Fmn-binding Protein, Chain A"/>
    <property type="match status" value="1"/>
</dbReference>
<proteinExistence type="predicted"/>
<comment type="caution">
    <text evidence="1">The sequence shown here is derived from an EMBL/GenBank/DDBJ whole genome shotgun (WGS) entry which is preliminary data.</text>
</comment>
<evidence type="ECO:0000313" key="1">
    <source>
        <dbReference type="EMBL" id="PCI77255.1"/>
    </source>
</evidence>
<accession>A0A2A4X5E3</accession>
<reference evidence="2" key="1">
    <citation type="submission" date="2017-08" db="EMBL/GenBank/DDBJ databases">
        <title>A dynamic microbial community with high functional redundancy inhabits the cold, oxic subseafloor aquifer.</title>
        <authorList>
            <person name="Tully B.J."/>
            <person name="Wheat C.G."/>
            <person name="Glazer B.T."/>
            <person name="Huber J.A."/>
        </authorList>
    </citation>
    <scope>NUCLEOTIDE SEQUENCE [LARGE SCALE GENOMIC DNA]</scope>
</reference>
<gene>
    <name evidence="1" type="ORF">COB20_08580</name>
</gene>
<dbReference type="PANTHER" id="PTHR35802:SF1">
    <property type="entry name" value="PROTEASE SYNTHASE AND SPORULATION PROTEIN PAI 2"/>
    <property type="match status" value="1"/>
</dbReference>
<sequence length="192" mass="21586">MYIPKHFEIMNEAEISKFIEANSFGQLISLHDAAIVSTHMPFLFDAESRVLVGHMAKANPQWQQIQNQKALVTLQGDHAYVSPSWYESEGVPTWNYQAVHIEGIAESFTDPEKLKQLVDTLTEQNESGYPFPWKPNYAASMLRGIIGIEITITSIQCKFKLSQNRSAQDQSNVQEHLAHGGHEALADAMNKS</sequence>
<protein>
    <submittedName>
        <fullName evidence="1">Transcriptional regulator</fullName>
    </submittedName>
</protein>
<dbReference type="AlphaFoldDB" id="A0A2A4X5E3"/>
<dbReference type="Proteomes" id="UP000218767">
    <property type="component" value="Unassembled WGS sequence"/>
</dbReference>
<dbReference type="Pfam" id="PF04299">
    <property type="entry name" value="FMN_bind_2"/>
    <property type="match status" value="1"/>
</dbReference>
<dbReference type="InterPro" id="IPR007396">
    <property type="entry name" value="TR_PAI2-type"/>
</dbReference>
<dbReference type="InterPro" id="IPR012349">
    <property type="entry name" value="Split_barrel_FMN-bd"/>
</dbReference>
<organism evidence="1 2">
    <name type="scientific">SAR86 cluster bacterium</name>
    <dbReference type="NCBI Taxonomy" id="2030880"/>
    <lineage>
        <taxon>Bacteria</taxon>
        <taxon>Pseudomonadati</taxon>
        <taxon>Pseudomonadota</taxon>
        <taxon>Gammaproteobacteria</taxon>
        <taxon>SAR86 cluster</taxon>
    </lineage>
</organism>